<gene>
    <name evidence="1" type="ORF">EVAR_53842_1</name>
</gene>
<protein>
    <submittedName>
        <fullName evidence="1">Uncharacterized protein</fullName>
    </submittedName>
</protein>
<comment type="caution">
    <text evidence="1">The sequence shown here is derived from an EMBL/GenBank/DDBJ whole genome shotgun (WGS) entry which is preliminary data.</text>
</comment>
<accession>A0A4C1ZFA8</accession>
<keyword evidence="2" id="KW-1185">Reference proteome</keyword>
<proteinExistence type="predicted"/>
<dbReference type="EMBL" id="BGZK01001798">
    <property type="protein sequence ID" value="GBP86490.1"/>
    <property type="molecule type" value="Genomic_DNA"/>
</dbReference>
<organism evidence="1 2">
    <name type="scientific">Eumeta variegata</name>
    <name type="common">Bagworm moth</name>
    <name type="synonym">Eumeta japonica</name>
    <dbReference type="NCBI Taxonomy" id="151549"/>
    <lineage>
        <taxon>Eukaryota</taxon>
        <taxon>Metazoa</taxon>
        <taxon>Ecdysozoa</taxon>
        <taxon>Arthropoda</taxon>
        <taxon>Hexapoda</taxon>
        <taxon>Insecta</taxon>
        <taxon>Pterygota</taxon>
        <taxon>Neoptera</taxon>
        <taxon>Endopterygota</taxon>
        <taxon>Lepidoptera</taxon>
        <taxon>Glossata</taxon>
        <taxon>Ditrysia</taxon>
        <taxon>Tineoidea</taxon>
        <taxon>Psychidae</taxon>
        <taxon>Oiketicinae</taxon>
        <taxon>Eumeta</taxon>
    </lineage>
</organism>
<dbReference type="Proteomes" id="UP000299102">
    <property type="component" value="Unassembled WGS sequence"/>
</dbReference>
<sequence>MDGGSDDAIRPRRRLDSGYAPLHSTLCTSRMRMAVRIRWKLRRRHYSSYSRLDFAHESIVSIENFIGSKNESTATITEVTD</sequence>
<reference evidence="1 2" key="1">
    <citation type="journal article" date="2019" name="Commun. Biol.">
        <title>The bagworm genome reveals a unique fibroin gene that provides high tensile strength.</title>
        <authorList>
            <person name="Kono N."/>
            <person name="Nakamura H."/>
            <person name="Ohtoshi R."/>
            <person name="Tomita M."/>
            <person name="Numata K."/>
            <person name="Arakawa K."/>
        </authorList>
    </citation>
    <scope>NUCLEOTIDE SEQUENCE [LARGE SCALE GENOMIC DNA]</scope>
</reference>
<evidence type="ECO:0000313" key="2">
    <source>
        <dbReference type="Proteomes" id="UP000299102"/>
    </source>
</evidence>
<dbReference type="AlphaFoldDB" id="A0A4C1ZFA8"/>
<evidence type="ECO:0000313" key="1">
    <source>
        <dbReference type="EMBL" id="GBP86490.1"/>
    </source>
</evidence>
<name>A0A4C1ZFA8_EUMVA</name>